<dbReference type="PANTHER" id="PTHR10642">
    <property type="entry name" value="RIBONUCLEASE H1"/>
    <property type="match status" value="1"/>
</dbReference>
<evidence type="ECO:0000256" key="1">
    <source>
        <dbReference type="ARBA" id="ARBA00000077"/>
    </source>
</evidence>
<keyword evidence="8" id="KW-0255">Endonuclease</keyword>
<dbReference type="InterPro" id="IPR022892">
    <property type="entry name" value="RNaseHI"/>
</dbReference>
<keyword evidence="13" id="KW-1185">Reference proteome</keyword>
<gene>
    <name evidence="12" type="ORF">DDZ16_19825</name>
</gene>
<dbReference type="PANTHER" id="PTHR10642:SF26">
    <property type="entry name" value="RIBONUCLEASE H1"/>
    <property type="match status" value="1"/>
</dbReference>
<reference evidence="12 13" key="1">
    <citation type="submission" date="2018-05" db="EMBL/GenBank/DDBJ databases">
        <title>Marinilabilia rubrum sp. nov., isolated from saltern sediment.</title>
        <authorList>
            <person name="Zhang R."/>
        </authorList>
    </citation>
    <scope>NUCLEOTIDE SEQUENCE [LARGE SCALE GENOMIC DNA]</scope>
    <source>
        <strain evidence="12 13">WTE16</strain>
    </source>
</reference>
<evidence type="ECO:0000256" key="10">
    <source>
        <dbReference type="ARBA" id="ARBA00022842"/>
    </source>
</evidence>
<dbReference type="InterPro" id="IPR036397">
    <property type="entry name" value="RNaseH_sf"/>
</dbReference>
<dbReference type="InterPro" id="IPR002156">
    <property type="entry name" value="RNaseH_domain"/>
</dbReference>
<keyword evidence="7" id="KW-0479">Metal-binding</keyword>
<dbReference type="Pfam" id="PF00075">
    <property type="entry name" value="RNase_H"/>
    <property type="match status" value="1"/>
</dbReference>
<dbReference type="CDD" id="cd09278">
    <property type="entry name" value="RNase_HI_prokaryote_like"/>
    <property type="match status" value="1"/>
</dbReference>
<dbReference type="InterPro" id="IPR050092">
    <property type="entry name" value="RNase_H"/>
</dbReference>
<dbReference type="GO" id="GO:0004523">
    <property type="term" value="F:RNA-DNA hybrid ribonuclease activity"/>
    <property type="evidence" value="ECO:0007669"/>
    <property type="project" value="UniProtKB-EC"/>
</dbReference>
<dbReference type="SUPFAM" id="SSF53098">
    <property type="entry name" value="Ribonuclease H-like"/>
    <property type="match status" value="1"/>
</dbReference>
<evidence type="ECO:0000256" key="3">
    <source>
        <dbReference type="ARBA" id="ARBA00005300"/>
    </source>
</evidence>
<name>A0A2U2B3E9_9BACT</name>
<organism evidence="12 13">
    <name type="scientific">Marinilabilia rubra</name>
    <dbReference type="NCBI Taxonomy" id="2162893"/>
    <lineage>
        <taxon>Bacteria</taxon>
        <taxon>Pseudomonadati</taxon>
        <taxon>Bacteroidota</taxon>
        <taxon>Bacteroidia</taxon>
        <taxon>Marinilabiliales</taxon>
        <taxon>Marinilabiliaceae</taxon>
        <taxon>Marinilabilia</taxon>
    </lineage>
</organism>
<comment type="caution">
    <text evidence="12">The sequence shown here is derived from an EMBL/GenBank/DDBJ whole genome shotgun (WGS) entry which is preliminary data.</text>
</comment>
<dbReference type="AlphaFoldDB" id="A0A2U2B3E9"/>
<proteinExistence type="inferred from homology"/>
<evidence type="ECO:0000256" key="8">
    <source>
        <dbReference type="ARBA" id="ARBA00022759"/>
    </source>
</evidence>
<feature type="domain" description="RNase H type-1" evidence="11">
    <location>
        <begin position="3"/>
        <end position="151"/>
    </location>
</feature>
<evidence type="ECO:0000256" key="6">
    <source>
        <dbReference type="ARBA" id="ARBA00022722"/>
    </source>
</evidence>
<dbReference type="GO" id="GO:0043137">
    <property type="term" value="P:DNA replication, removal of RNA primer"/>
    <property type="evidence" value="ECO:0007669"/>
    <property type="project" value="TreeGrafter"/>
</dbReference>
<dbReference type="InterPro" id="IPR012337">
    <property type="entry name" value="RNaseH-like_sf"/>
</dbReference>
<accession>A0A2U2B3E9</accession>
<evidence type="ECO:0000256" key="9">
    <source>
        <dbReference type="ARBA" id="ARBA00022801"/>
    </source>
</evidence>
<evidence type="ECO:0000256" key="5">
    <source>
        <dbReference type="ARBA" id="ARBA00012180"/>
    </source>
</evidence>
<dbReference type="Proteomes" id="UP000244956">
    <property type="component" value="Unassembled WGS sequence"/>
</dbReference>
<dbReference type="GO" id="GO:0003676">
    <property type="term" value="F:nucleic acid binding"/>
    <property type="evidence" value="ECO:0007669"/>
    <property type="project" value="InterPro"/>
</dbReference>
<comment type="catalytic activity">
    <reaction evidence="1">
        <text>Endonucleolytic cleavage to 5'-phosphomonoester.</text>
        <dbReference type="EC" id="3.1.26.4"/>
    </reaction>
</comment>
<evidence type="ECO:0000313" key="12">
    <source>
        <dbReference type="EMBL" id="PWD97591.1"/>
    </source>
</evidence>
<dbReference type="PROSITE" id="PS50879">
    <property type="entry name" value="RNASE_H_1"/>
    <property type="match status" value="1"/>
</dbReference>
<comment type="subunit">
    <text evidence="4">Monomer.</text>
</comment>
<dbReference type="EC" id="3.1.26.4" evidence="5"/>
<keyword evidence="9" id="KW-0378">Hydrolase</keyword>
<sequence length="166" mass="19055">MVKNNRIEIYTDGSCHTKIGIGAWAALILLTDRREILTGVEEDTTHNRMELVSVIKAIGFVANNKPEASLRIYSDSQYVCTLPDRLPRLAQNAFLTRRGTEIQNADLVKTFIKLTEAHDIEWIKIKAHQRDGSEQANHNRFVDKLSRKLVRERIVQLKFRSDLQKG</sequence>
<comment type="cofactor">
    <cofactor evidence="2">
        <name>Mg(2+)</name>
        <dbReference type="ChEBI" id="CHEBI:18420"/>
    </cofactor>
</comment>
<keyword evidence="10" id="KW-0460">Magnesium</keyword>
<evidence type="ECO:0000313" key="13">
    <source>
        <dbReference type="Proteomes" id="UP000244956"/>
    </source>
</evidence>
<comment type="similarity">
    <text evidence="3">Belongs to the RNase H family.</text>
</comment>
<keyword evidence="6" id="KW-0540">Nuclease</keyword>
<evidence type="ECO:0000256" key="4">
    <source>
        <dbReference type="ARBA" id="ARBA00011245"/>
    </source>
</evidence>
<dbReference type="GO" id="GO:0046872">
    <property type="term" value="F:metal ion binding"/>
    <property type="evidence" value="ECO:0007669"/>
    <property type="project" value="UniProtKB-KW"/>
</dbReference>
<dbReference type="Gene3D" id="3.30.420.10">
    <property type="entry name" value="Ribonuclease H-like superfamily/Ribonuclease H"/>
    <property type="match status" value="1"/>
</dbReference>
<protein>
    <recommendedName>
        <fullName evidence="5">ribonuclease H</fullName>
        <ecNumber evidence="5">3.1.26.4</ecNumber>
    </recommendedName>
</protein>
<evidence type="ECO:0000256" key="7">
    <source>
        <dbReference type="ARBA" id="ARBA00022723"/>
    </source>
</evidence>
<evidence type="ECO:0000256" key="2">
    <source>
        <dbReference type="ARBA" id="ARBA00001946"/>
    </source>
</evidence>
<evidence type="ECO:0000259" key="11">
    <source>
        <dbReference type="PROSITE" id="PS50879"/>
    </source>
</evidence>
<dbReference type="EMBL" id="QEWP01000031">
    <property type="protein sequence ID" value="PWD97591.1"/>
    <property type="molecule type" value="Genomic_DNA"/>
</dbReference>